<dbReference type="InterPro" id="IPR051619">
    <property type="entry name" value="TypeII_TA_RNase_PINc/VapC"/>
</dbReference>
<keyword evidence="4" id="KW-1185">Reference proteome</keyword>
<protein>
    <recommendedName>
        <fullName evidence="2">PIN domain-containing protein</fullName>
    </recommendedName>
</protein>
<dbReference type="AlphaFoldDB" id="A0A8J3DNB9"/>
<evidence type="ECO:0000259" key="2">
    <source>
        <dbReference type="Pfam" id="PF01850"/>
    </source>
</evidence>
<evidence type="ECO:0000256" key="1">
    <source>
        <dbReference type="ARBA" id="ARBA00022842"/>
    </source>
</evidence>
<dbReference type="InterPro" id="IPR002716">
    <property type="entry name" value="PIN_dom"/>
</dbReference>
<dbReference type="RefSeq" id="WP_189501965.1">
    <property type="nucleotide sequence ID" value="NZ_BMZQ01000001.1"/>
</dbReference>
<dbReference type="CDD" id="cd09873">
    <property type="entry name" value="PIN_Pae0151-like"/>
    <property type="match status" value="1"/>
</dbReference>
<dbReference type="EMBL" id="BMZQ01000001">
    <property type="protein sequence ID" value="GHD08860.1"/>
    <property type="molecule type" value="Genomic_DNA"/>
</dbReference>
<dbReference type="PANTHER" id="PTHR35901:SF1">
    <property type="entry name" value="EXONUCLEASE VAPC9"/>
    <property type="match status" value="1"/>
</dbReference>
<dbReference type="SUPFAM" id="SSF88723">
    <property type="entry name" value="PIN domain-like"/>
    <property type="match status" value="1"/>
</dbReference>
<sequence>MIIDASVAIPWLIETPFSSAACAFKPLMPTAPGLLMLETANVLLKYQRQSHPTLDIVETMKLLRIIIPNLVDDQLLLPSAIKIAEPAGHKLYDCLYLALALQTAQPLATADKRLAVIAETLSIKVHLIEANA</sequence>
<proteinExistence type="predicted"/>
<reference evidence="3" key="1">
    <citation type="journal article" date="2014" name="Int. J. Syst. Evol. Microbiol.">
        <title>Complete genome sequence of Corynebacterium casei LMG S-19264T (=DSM 44701T), isolated from a smear-ripened cheese.</title>
        <authorList>
            <consortium name="US DOE Joint Genome Institute (JGI-PGF)"/>
            <person name="Walter F."/>
            <person name="Albersmeier A."/>
            <person name="Kalinowski J."/>
            <person name="Ruckert C."/>
        </authorList>
    </citation>
    <scope>NUCLEOTIDE SEQUENCE</scope>
    <source>
        <strain evidence="3">KCTC 42249</strain>
    </source>
</reference>
<evidence type="ECO:0000313" key="4">
    <source>
        <dbReference type="Proteomes" id="UP000630142"/>
    </source>
</evidence>
<name>A0A8J3DNB9_9HYPH</name>
<gene>
    <name evidence="3" type="ORF">GCM10016234_08870</name>
</gene>
<dbReference type="InterPro" id="IPR044153">
    <property type="entry name" value="PIN_Pae0151-like"/>
</dbReference>
<comment type="caution">
    <text evidence="3">The sequence shown here is derived from an EMBL/GenBank/DDBJ whole genome shotgun (WGS) entry which is preliminary data.</text>
</comment>
<feature type="domain" description="PIN" evidence="2">
    <location>
        <begin position="1"/>
        <end position="118"/>
    </location>
</feature>
<dbReference type="Gene3D" id="3.40.50.1010">
    <property type="entry name" value="5'-nuclease"/>
    <property type="match status" value="1"/>
</dbReference>
<keyword evidence="1" id="KW-0460">Magnesium</keyword>
<dbReference type="Pfam" id="PF01850">
    <property type="entry name" value="PIN"/>
    <property type="match status" value="1"/>
</dbReference>
<accession>A0A8J3DNB9</accession>
<organism evidence="3 4">
    <name type="scientific">Tianweitania populi</name>
    <dbReference type="NCBI Taxonomy" id="1607949"/>
    <lineage>
        <taxon>Bacteria</taxon>
        <taxon>Pseudomonadati</taxon>
        <taxon>Pseudomonadota</taxon>
        <taxon>Alphaproteobacteria</taxon>
        <taxon>Hyphomicrobiales</taxon>
        <taxon>Phyllobacteriaceae</taxon>
        <taxon>Tianweitania</taxon>
    </lineage>
</organism>
<dbReference type="Proteomes" id="UP000630142">
    <property type="component" value="Unassembled WGS sequence"/>
</dbReference>
<reference evidence="3" key="2">
    <citation type="submission" date="2020-09" db="EMBL/GenBank/DDBJ databases">
        <authorList>
            <person name="Sun Q."/>
            <person name="Kim S."/>
        </authorList>
    </citation>
    <scope>NUCLEOTIDE SEQUENCE</scope>
    <source>
        <strain evidence="3">KCTC 42249</strain>
    </source>
</reference>
<dbReference type="InterPro" id="IPR029060">
    <property type="entry name" value="PIN-like_dom_sf"/>
</dbReference>
<dbReference type="PANTHER" id="PTHR35901">
    <property type="entry name" value="RIBONUCLEASE VAPC3"/>
    <property type="match status" value="1"/>
</dbReference>
<evidence type="ECO:0000313" key="3">
    <source>
        <dbReference type="EMBL" id="GHD08860.1"/>
    </source>
</evidence>